<dbReference type="EMBL" id="VRZA01000005">
    <property type="protein sequence ID" value="TXS92133.1"/>
    <property type="molecule type" value="Genomic_DNA"/>
</dbReference>
<dbReference type="InterPro" id="IPR006094">
    <property type="entry name" value="Oxid_FAD_bind_N"/>
</dbReference>
<dbReference type="Gene3D" id="3.30.70.2740">
    <property type="match status" value="1"/>
</dbReference>
<dbReference type="PROSITE" id="PS51387">
    <property type="entry name" value="FAD_PCMH"/>
    <property type="match status" value="1"/>
</dbReference>
<dbReference type="Pfam" id="PF01565">
    <property type="entry name" value="FAD_binding_4"/>
    <property type="match status" value="1"/>
</dbReference>
<proteinExistence type="inferred from homology"/>
<evidence type="ECO:0000256" key="1">
    <source>
        <dbReference type="ARBA" id="ARBA00001974"/>
    </source>
</evidence>
<name>A0A5C8ZUF1_9GAMM</name>
<dbReference type="RefSeq" id="WP_148069372.1">
    <property type="nucleotide sequence ID" value="NZ_VRZA01000005.1"/>
</dbReference>
<dbReference type="SUPFAM" id="SSF55103">
    <property type="entry name" value="FAD-linked oxidases, C-terminal domain"/>
    <property type="match status" value="1"/>
</dbReference>
<dbReference type="Gene3D" id="3.30.465.10">
    <property type="match status" value="1"/>
</dbReference>
<dbReference type="InterPro" id="IPR016171">
    <property type="entry name" value="Vanillyl_alc_oxidase_C-sub2"/>
</dbReference>
<dbReference type="Proteomes" id="UP000321039">
    <property type="component" value="Unassembled WGS sequence"/>
</dbReference>
<dbReference type="GO" id="GO:0016491">
    <property type="term" value="F:oxidoreductase activity"/>
    <property type="evidence" value="ECO:0007669"/>
    <property type="project" value="UniProtKB-KW"/>
</dbReference>
<dbReference type="PANTHER" id="PTHR43716">
    <property type="entry name" value="D-2-HYDROXYGLUTARATE DEHYDROGENASE, MITOCHONDRIAL"/>
    <property type="match status" value="1"/>
</dbReference>
<dbReference type="Pfam" id="PF02913">
    <property type="entry name" value="FAD-oxidase_C"/>
    <property type="match status" value="1"/>
</dbReference>
<protein>
    <submittedName>
        <fullName evidence="7">FAD-binding oxidoreductase</fullName>
    </submittedName>
</protein>
<dbReference type="InterPro" id="IPR016167">
    <property type="entry name" value="FAD-bd_PCMH_sub1"/>
</dbReference>
<reference evidence="7 8" key="1">
    <citation type="submission" date="2019-08" db="EMBL/GenBank/DDBJ databases">
        <title>Parahaliea maris sp. nov., isolated from the surface seawater.</title>
        <authorList>
            <person name="Liu Y."/>
        </authorList>
    </citation>
    <scope>NUCLEOTIDE SEQUENCE [LARGE SCALE GENOMIC DNA]</scope>
    <source>
        <strain evidence="7 8">HSLHS9</strain>
    </source>
</reference>
<gene>
    <name evidence="7" type="ORF">FV139_15550</name>
</gene>
<dbReference type="FunFam" id="1.10.45.10:FF:000001">
    <property type="entry name" value="D-lactate dehydrogenase mitochondrial"/>
    <property type="match status" value="1"/>
</dbReference>
<comment type="caution">
    <text evidence="7">The sequence shown here is derived from an EMBL/GenBank/DDBJ whole genome shotgun (WGS) entry which is preliminary data.</text>
</comment>
<organism evidence="7 8">
    <name type="scientific">Parahaliea maris</name>
    <dbReference type="NCBI Taxonomy" id="2716870"/>
    <lineage>
        <taxon>Bacteria</taxon>
        <taxon>Pseudomonadati</taxon>
        <taxon>Pseudomonadota</taxon>
        <taxon>Gammaproteobacteria</taxon>
        <taxon>Cellvibrionales</taxon>
        <taxon>Halieaceae</taxon>
        <taxon>Parahaliea</taxon>
    </lineage>
</organism>
<dbReference type="AlphaFoldDB" id="A0A5C8ZUF1"/>
<evidence type="ECO:0000256" key="5">
    <source>
        <dbReference type="ARBA" id="ARBA00023002"/>
    </source>
</evidence>
<dbReference type="Gene3D" id="1.10.45.10">
    <property type="entry name" value="Vanillyl-alcohol Oxidase, Chain A, domain 4"/>
    <property type="match status" value="1"/>
</dbReference>
<sequence>MDDLINKLREVLGDDGVLSSGEISSRACSYWDSSPLRARVLLRPRSTAEVSAVLAICHGQGAHVITHGGLTGCVNGVEVSSDQVILSLERMNAVEDIDPIGRTATVQAGAILQTVQEEVAGHGLAFPLDLGARGSCTIGGNVSTNAGGINVIRHGMMRDLVLGVEAVLADGTVISAMNQMLKNNAGYDLKQLFIGSEGTLGVVTRVVLRLRRASTSLDTALVALPDFAAVCHLLSQAQSELGDNLCAYEVMWGDYYRAVTAPGWHRPPLDRIHPFYVILESRGVDVERDSERFLALLQRELESGSVVDAVLPKSEAERTSLWNVREDFEAITIHQPTFLYDVSLPIRHMQEYIERVQTAVSQSWPEGCCQVLGHIADGNLHLFITPNAAGSQLHVDVDSCVYSPLSDYGGSVSAEHGIGREKKGWLEHSRSAAEVQLMKTLKRALDPANMLNPGVVFDL</sequence>
<dbReference type="InterPro" id="IPR004113">
    <property type="entry name" value="FAD-bd_oxidored_4_C"/>
</dbReference>
<dbReference type="Gene3D" id="3.30.43.10">
    <property type="entry name" value="Uridine Diphospho-n-acetylenolpyruvylglucosamine Reductase, domain 2"/>
    <property type="match status" value="1"/>
</dbReference>
<dbReference type="SUPFAM" id="SSF56176">
    <property type="entry name" value="FAD-binding/transporter-associated domain-like"/>
    <property type="match status" value="1"/>
</dbReference>
<dbReference type="InterPro" id="IPR051264">
    <property type="entry name" value="FAD-oxidored/transferase_4"/>
</dbReference>
<dbReference type="GO" id="GO:0022904">
    <property type="term" value="P:respiratory electron transport chain"/>
    <property type="evidence" value="ECO:0007669"/>
    <property type="project" value="TreeGrafter"/>
</dbReference>
<comment type="cofactor">
    <cofactor evidence="1">
        <name>FAD</name>
        <dbReference type="ChEBI" id="CHEBI:57692"/>
    </cofactor>
</comment>
<dbReference type="GO" id="GO:0071949">
    <property type="term" value="F:FAD binding"/>
    <property type="evidence" value="ECO:0007669"/>
    <property type="project" value="InterPro"/>
</dbReference>
<dbReference type="InterPro" id="IPR036318">
    <property type="entry name" value="FAD-bd_PCMH-like_sf"/>
</dbReference>
<dbReference type="InterPro" id="IPR016166">
    <property type="entry name" value="FAD-bd_PCMH"/>
</dbReference>
<keyword evidence="4" id="KW-0274">FAD</keyword>
<accession>A0A5C8ZUF1</accession>
<dbReference type="Gene3D" id="3.30.70.2190">
    <property type="match status" value="1"/>
</dbReference>
<keyword evidence="5" id="KW-0560">Oxidoreductase</keyword>
<keyword evidence="8" id="KW-1185">Reference proteome</keyword>
<dbReference type="InterPro" id="IPR016169">
    <property type="entry name" value="FAD-bd_PCMH_sub2"/>
</dbReference>
<evidence type="ECO:0000259" key="6">
    <source>
        <dbReference type="PROSITE" id="PS51387"/>
    </source>
</evidence>
<evidence type="ECO:0000313" key="8">
    <source>
        <dbReference type="Proteomes" id="UP000321039"/>
    </source>
</evidence>
<keyword evidence="3" id="KW-0285">Flavoprotein</keyword>
<feature type="domain" description="FAD-binding PCMH-type" evidence="6">
    <location>
        <begin position="33"/>
        <end position="213"/>
    </location>
</feature>
<comment type="similarity">
    <text evidence="2">Belongs to the FAD-binding oxidoreductase/transferase type 4 family.</text>
</comment>
<dbReference type="InterPro" id="IPR016164">
    <property type="entry name" value="FAD-linked_Oxase-like_C"/>
</dbReference>
<dbReference type="PANTHER" id="PTHR43716:SF1">
    <property type="entry name" value="D-2-HYDROXYGLUTARATE DEHYDROGENASE, MITOCHONDRIAL"/>
    <property type="match status" value="1"/>
</dbReference>
<evidence type="ECO:0000313" key="7">
    <source>
        <dbReference type="EMBL" id="TXS92133.1"/>
    </source>
</evidence>
<evidence type="ECO:0000256" key="2">
    <source>
        <dbReference type="ARBA" id="ARBA00008000"/>
    </source>
</evidence>
<evidence type="ECO:0000256" key="4">
    <source>
        <dbReference type="ARBA" id="ARBA00022827"/>
    </source>
</evidence>
<evidence type="ECO:0000256" key="3">
    <source>
        <dbReference type="ARBA" id="ARBA00022630"/>
    </source>
</evidence>